<feature type="region of interest" description="Disordered" evidence="1">
    <location>
        <begin position="1"/>
        <end position="36"/>
    </location>
</feature>
<dbReference type="EMBL" id="JNFH02000089">
    <property type="protein sequence ID" value="KDS91190.2"/>
    <property type="molecule type" value="Genomic_DNA"/>
</dbReference>
<proteinExistence type="predicted"/>
<sequence length="253" mass="27679">MGNSHSDRGPPRTDGGTTAEEIFDENGVGQENGYTGDGYAGSEAAIEALETFVDECVTDQMVVSSRSIANGSDVDVRVQEIGKTLGARLDGRTPDGVLTDVELDTWRDTRPTKWVFTRVAGEASGRQTGQTLRKPELVREISAALDEDVAEGYHCHDNHETERVDIRVSWMRAVLEAVATAAGDELETYLSDEQPEYVDDPIDELTKTGVSRVLERILDADERLGTSDGWPRSTMVVLHAILVEGRDPSEVSR</sequence>
<reference evidence="2 3" key="1">
    <citation type="journal article" date="2015" name="Genome Announc.">
        <title>Draft genome sequence of a Halorubrum H3 strain isolated from the burlinskoye salt lake (Altai Krai, Russia).</title>
        <authorList>
            <person name="Rozanov A.S."/>
            <person name="Bryanskaya A.V."/>
            <person name="Malup T.K."/>
            <person name="Kotenko A.V."/>
            <person name="Peltek S.E."/>
        </authorList>
    </citation>
    <scope>NUCLEOTIDE SEQUENCE [LARGE SCALE GENOMIC DNA]</scope>
    <source>
        <strain evidence="2 3">H3</strain>
    </source>
</reference>
<organism evidence="2 3">
    <name type="scientific">Halorubrum saccharovorum</name>
    <dbReference type="NCBI Taxonomy" id="2248"/>
    <lineage>
        <taxon>Archaea</taxon>
        <taxon>Methanobacteriati</taxon>
        <taxon>Methanobacteriota</taxon>
        <taxon>Stenosarchaea group</taxon>
        <taxon>Halobacteria</taxon>
        <taxon>Halobacteriales</taxon>
        <taxon>Haloferacaceae</taxon>
        <taxon>Halorubrum</taxon>
    </lineage>
</organism>
<evidence type="ECO:0000313" key="3">
    <source>
        <dbReference type="Proteomes" id="UP000053331"/>
    </source>
</evidence>
<evidence type="ECO:0000256" key="1">
    <source>
        <dbReference type="SAM" id="MobiDB-lite"/>
    </source>
</evidence>
<feature type="compositionally biased region" description="Basic and acidic residues" evidence="1">
    <location>
        <begin position="1"/>
        <end position="11"/>
    </location>
</feature>
<comment type="caution">
    <text evidence="2">The sequence shown here is derived from an EMBL/GenBank/DDBJ whole genome shotgun (WGS) entry which is preliminary data.</text>
</comment>
<name>A0A081EUV2_9EURY</name>
<dbReference type="Proteomes" id="UP000053331">
    <property type="component" value="Unassembled WGS sequence"/>
</dbReference>
<gene>
    <name evidence="2" type="ORF">FK85_05550</name>
</gene>
<evidence type="ECO:0000313" key="2">
    <source>
        <dbReference type="EMBL" id="KDS91190.2"/>
    </source>
</evidence>
<accession>A0A081EUV2</accession>
<dbReference type="AlphaFoldDB" id="A0A081EUV2"/>
<keyword evidence="3" id="KW-1185">Reference proteome</keyword>
<protein>
    <submittedName>
        <fullName evidence="2">Uncharacterized protein</fullName>
    </submittedName>
</protein>